<evidence type="ECO:0000313" key="5">
    <source>
        <dbReference type="Proteomes" id="UP000183253"/>
    </source>
</evidence>
<dbReference type="Proteomes" id="UP000183253">
    <property type="component" value="Unassembled WGS sequence"/>
</dbReference>
<protein>
    <submittedName>
        <fullName evidence="4">Zinc transport system substrate-binding protein</fullName>
    </submittedName>
</protein>
<dbReference type="PROSITE" id="PS51257">
    <property type="entry name" value="PROKAR_LIPOPROTEIN"/>
    <property type="match status" value="1"/>
</dbReference>
<dbReference type="EMBL" id="FNRI01000001">
    <property type="protein sequence ID" value="SDZ96518.1"/>
    <property type="molecule type" value="Genomic_DNA"/>
</dbReference>
<dbReference type="SUPFAM" id="SSF53807">
    <property type="entry name" value="Helical backbone' metal receptor"/>
    <property type="match status" value="1"/>
</dbReference>
<keyword evidence="3" id="KW-0732">Signal</keyword>
<dbReference type="InterPro" id="IPR050492">
    <property type="entry name" value="Bact_metal-bind_prot9"/>
</dbReference>
<organism evidence="4 5">
    <name type="scientific">Alistipes timonensis JC136</name>
    <dbReference type="NCBI Taxonomy" id="1033731"/>
    <lineage>
        <taxon>Bacteria</taxon>
        <taxon>Pseudomonadati</taxon>
        <taxon>Bacteroidota</taxon>
        <taxon>Bacteroidia</taxon>
        <taxon>Bacteroidales</taxon>
        <taxon>Rikenellaceae</taxon>
        <taxon>Alistipes</taxon>
    </lineage>
</organism>
<sequence length="283" mass="31578">MRKIATYLSAILIMAACKTGKHQNDNTLYVSIQPLQSLVESIVGGDFKVEVLVPAGASPETFEPTPRQFVGLNKAQLVFNVGLIDFETSLLGKMEKREKLIDLSRGIDLIEGSCSHNNHKHNHAHGGDPHVWTSPKALQIMAANAYEAIHKAYPDSVKYETNYKRLQEKLQALDVRTAEKIAQSGIKYFIVYHPALTYYARDYGLRQVAIEADGKEPSAKQLTAIIRQAREDGIRRIFYQNQFPASIVEVIARDIDAEYVAIDPLGRDAIVNIDTITDLITAK</sequence>
<proteinExistence type="inferred from homology"/>
<name>A0A1H3XD98_9BACT</name>
<keyword evidence="2" id="KW-0813">Transport</keyword>
<dbReference type="PANTHER" id="PTHR42953:SF3">
    <property type="entry name" value="HIGH-AFFINITY ZINC UPTAKE SYSTEM PROTEIN ZNUA"/>
    <property type="match status" value="1"/>
</dbReference>
<evidence type="ECO:0000256" key="1">
    <source>
        <dbReference type="ARBA" id="ARBA00011028"/>
    </source>
</evidence>
<dbReference type="GO" id="GO:0046872">
    <property type="term" value="F:metal ion binding"/>
    <property type="evidence" value="ECO:0007669"/>
    <property type="project" value="InterPro"/>
</dbReference>
<evidence type="ECO:0000313" key="4">
    <source>
        <dbReference type="EMBL" id="SDZ96518.1"/>
    </source>
</evidence>
<dbReference type="PANTHER" id="PTHR42953">
    <property type="entry name" value="HIGH-AFFINITY ZINC UPTAKE SYSTEM PROTEIN ZNUA-RELATED"/>
    <property type="match status" value="1"/>
</dbReference>
<dbReference type="InterPro" id="IPR006127">
    <property type="entry name" value="ZnuA-like"/>
</dbReference>
<dbReference type="GO" id="GO:0030001">
    <property type="term" value="P:metal ion transport"/>
    <property type="evidence" value="ECO:0007669"/>
    <property type="project" value="InterPro"/>
</dbReference>
<reference evidence="4 5" key="1">
    <citation type="submission" date="2016-10" db="EMBL/GenBank/DDBJ databases">
        <authorList>
            <person name="de Groot N.N."/>
        </authorList>
    </citation>
    <scope>NUCLEOTIDE SEQUENCE [LARGE SCALE GENOMIC DNA]</scope>
    <source>
        <strain evidence="4 5">DSM 25383</strain>
    </source>
</reference>
<keyword evidence="5" id="KW-1185">Reference proteome</keyword>
<dbReference type="OrthoDB" id="9810636at2"/>
<comment type="similarity">
    <text evidence="1">Belongs to the bacterial solute-binding protein 9 family.</text>
</comment>
<accession>A0A1H3XD98</accession>
<dbReference type="AlphaFoldDB" id="A0A1H3XD98"/>
<evidence type="ECO:0000256" key="3">
    <source>
        <dbReference type="ARBA" id="ARBA00022729"/>
    </source>
</evidence>
<dbReference type="STRING" id="1033731.SAMN05444145_101162"/>
<evidence type="ECO:0000256" key="2">
    <source>
        <dbReference type="ARBA" id="ARBA00022448"/>
    </source>
</evidence>
<gene>
    <name evidence="4" type="ORF">SAMN05444145_101162</name>
</gene>
<dbReference type="Pfam" id="PF01297">
    <property type="entry name" value="ZnuA"/>
    <property type="match status" value="1"/>
</dbReference>
<dbReference type="Gene3D" id="3.40.50.1980">
    <property type="entry name" value="Nitrogenase molybdenum iron protein domain"/>
    <property type="match status" value="2"/>
</dbReference>
<dbReference type="RefSeq" id="WP_026020568.1">
    <property type="nucleotide sequence ID" value="NZ_CAEG01000001.1"/>
</dbReference>